<comment type="caution">
    <text evidence="4">The sequence shown here is derived from an EMBL/GenBank/DDBJ whole genome shotgun (WGS) entry which is preliminary data.</text>
</comment>
<dbReference type="AlphaFoldDB" id="A0A4R3HRK6"/>
<feature type="signal peptide" evidence="2">
    <location>
        <begin position="1"/>
        <end position="31"/>
    </location>
</feature>
<protein>
    <submittedName>
        <fullName evidence="4">Polyketide cyclase/dehydrase/lipid transport protein</fullName>
    </submittedName>
</protein>
<proteinExistence type="inferred from homology"/>
<dbReference type="Pfam" id="PF03364">
    <property type="entry name" value="Polyketide_cyc"/>
    <property type="match status" value="1"/>
</dbReference>
<dbReference type="EMBL" id="SLZQ01000010">
    <property type="protein sequence ID" value="TCS35602.1"/>
    <property type="molecule type" value="Genomic_DNA"/>
</dbReference>
<feature type="domain" description="Coenzyme Q-binding protein COQ10 START" evidence="3">
    <location>
        <begin position="62"/>
        <end position="186"/>
    </location>
</feature>
<dbReference type="Proteomes" id="UP000295382">
    <property type="component" value="Unassembled WGS sequence"/>
</dbReference>
<accession>A0A4R3HRK6</accession>
<comment type="similarity">
    <text evidence="1">Belongs to the ribosome association toxin RatA family.</text>
</comment>
<evidence type="ECO:0000313" key="5">
    <source>
        <dbReference type="Proteomes" id="UP000295382"/>
    </source>
</evidence>
<reference evidence="4 5" key="1">
    <citation type="submission" date="2019-03" db="EMBL/GenBank/DDBJ databases">
        <title>Genomic Encyclopedia of Type Strains, Phase IV (KMG-IV): sequencing the most valuable type-strain genomes for metagenomic binning, comparative biology and taxonomic classification.</title>
        <authorList>
            <person name="Goeker M."/>
        </authorList>
    </citation>
    <scope>NUCLEOTIDE SEQUENCE [LARGE SCALE GENOMIC DNA]</scope>
    <source>
        <strain evidence="4 5">DSM 7445</strain>
    </source>
</reference>
<gene>
    <name evidence="4" type="ORF">EDC30_11070</name>
</gene>
<feature type="chain" id="PRO_5020760677" evidence="2">
    <location>
        <begin position="32"/>
        <end position="211"/>
    </location>
</feature>
<evidence type="ECO:0000256" key="1">
    <source>
        <dbReference type="ARBA" id="ARBA00008918"/>
    </source>
</evidence>
<dbReference type="RefSeq" id="WP_207907292.1">
    <property type="nucleotide sequence ID" value="NZ_SLZQ01000010.1"/>
</dbReference>
<keyword evidence="2" id="KW-0732">Signal</keyword>
<evidence type="ECO:0000256" key="2">
    <source>
        <dbReference type="SAM" id="SignalP"/>
    </source>
</evidence>
<evidence type="ECO:0000259" key="3">
    <source>
        <dbReference type="Pfam" id="PF03364"/>
    </source>
</evidence>
<dbReference type="SUPFAM" id="SSF55961">
    <property type="entry name" value="Bet v1-like"/>
    <property type="match status" value="1"/>
</dbReference>
<sequence>MPTYIVGLPAFRFIRLLRLACLLLLCCALPAALGSEAEPERDVTVSVHKNGDMIVVDVSFSVAATQQDAWNVLTDFDHMSEFISNLQSSKVISRSGNKLQVAQIGKAARGMFSFAFESVREVELMPHSTIRSRLLSGNMQKMDGATQLSSESSGTRVEFHGESIPSVWVPPVVGTKFIGNEVQEQFREMRAEILKRKHGDARPSNKNGPAA</sequence>
<organism evidence="4 5">
    <name type="scientific">Paucimonas lemoignei</name>
    <name type="common">Pseudomonas lemoignei</name>
    <dbReference type="NCBI Taxonomy" id="29443"/>
    <lineage>
        <taxon>Bacteria</taxon>
        <taxon>Pseudomonadati</taxon>
        <taxon>Pseudomonadota</taxon>
        <taxon>Betaproteobacteria</taxon>
        <taxon>Burkholderiales</taxon>
        <taxon>Burkholderiaceae</taxon>
        <taxon>Paucimonas</taxon>
    </lineage>
</organism>
<evidence type="ECO:0000313" key="4">
    <source>
        <dbReference type="EMBL" id="TCS35602.1"/>
    </source>
</evidence>
<dbReference type="InterPro" id="IPR005031">
    <property type="entry name" value="COQ10_START"/>
</dbReference>
<dbReference type="Gene3D" id="3.30.530.20">
    <property type="match status" value="1"/>
</dbReference>
<name>A0A4R3HRK6_PAULE</name>
<dbReference type="InterPro" id="IPR023393">
    <property type="entry name" value="START-like_dom_sf"/>
</dbReference>
<keyword evidence="5" id="KW-1185">Reference proteome</keyword>